<reference evidence="2" key="1">
    <citation type="submission" date="2020-05" db="EMBL/GenBank/DDBJ databases">
        <authorList>
            <person name="Chiriac C."/>
            <person name="Salcher M."/>
            <person name="Ghai R."/>
            <person name="Kavagutti S V."/>
        </authorList>
    </citation>
    <scope>NUCLEOTIDE SEQUENCE</scope>
</reference>
<gene>
    <name evidence="2" type="ORF">UFOPK2992_00804</name>
</gene>
<sequence length="224" mass="23891">MRRTVVAVVTLVTLFSACGSSAPEAQVRSADDVQVLTPDEVKQARAEMEPLTTDGPATDGSGATAAGGTGVDAAAGDTVPLNKDTRPPELRLFDAYGKFKSCIEDAGETIKGNLQDPKNPAYKDPEYVKVITTCAARSDILSILKEMQTTRSNLNPAEVETRNKAFKLLEKCLVDKGWTIETTTDKIGLINPSVFQSPDGTLNQRDIDQCLSDTGINDAIKGNG</sequence>
<name>A0A6J6XPM0_9ZZZZ</name>
<evidence type="ECO:0000256" key="1">
    <source>
        <dbReference type="SAM" id="MobiDB-lite"/>
    </source>
</evidence>
<feature type="compositionally biased region" description="Low complexity" evidence="1">
    <location>
        <begin position="52"/>
        <end position="64"/>
    </location>
</feature>
<organism evidence="2">
    <name type="scientific">freshwater metagenome</name>
    <dbReference type="NCBI Taxonomy" id="449393"/>
    <lineage>
        <taxon>unclassified sequences</taxon>
        <taxon>metagenomes</taxon>
        <taxon>ecological metagenomes</taxon>
    </lineage>
</organism>
<dbReference type="AlphaFoldDB" id="A0A6J6XPM0"/>
<protein>
    <submittedName>
        <fullName evidence="2">Unannotated protein</fullName>
    </submittedName>
</protein>
<proteinExistence type="predicted"/>
<feature type="region of interest" description="Disordered" evidence="1">
    <location>
        <begin position="46"/>
        <end position="87"/>
    </location>
</feature>
<dbReference type="PROSITE" id="PS51257">
    <property type="entry name" value="PROKAR_LIPOPROTEIN"/>
    <property type="match status" value="1"/>
</dbReference>
<accession>A0A6J6XPM0</accession>
<evidence type="ECO:0000313" key="2">
    <source>
        <dbReference type="EMBL" id="CAB4797138.1"/>
    </source>
</evidence>
<dbReference type="EMBL" id="CAFAAI010000121">
    <property type="protein sequence ID" value="CAB4797138.1"/>
    <property type="molecule type" value="Genomic_DNA"/>
</dbReference>